<dbReference type="SUPFAM" id="SSF160240">
    <property type="entry name" value="Cation efflux protein cytoplasmic domain-like"/>
    <property type="match status" value="1"/>
</dbReference>
<dbReference type="PANTHER" id="PTHR43840:SF15">
    <property type="entry name" value="MITOCHONDRIAL METAL TRANSPORTER 1-RELATED"/>
    <property type="match status" value="1"/>
</dbReference>
<evidence type="ECO:0000256" key="4">
    <source>
        <dbReference type="ARBA" id="ARBA00022692"/>
    </source>
</evidence>
<evidence type="ECO:0000313" key="10">
    <source>
        <dbReference type="EMBL" id="AZV76631.1"/>
    </source>
</evidence>
<dbReference type="InterPro" id="IPR027470">
    <property type="entry name" value="Cation_efflux_CTD"/>
</dbReference>
<evidence type="ECO:0000256" key="6">
    <source>
        <dbReference type="ARBA" id="ARBA00023136"/>
    </source>
</evidence>
<gene>
    <name evidence="10" type="ORF">EBB79_01125</name>
</gene>
<dbReference type="KEGG" id="sedi:EBB79_01125"/>
<comment type="similarity">
    <text evidence="2">Belongs to the cation diffusion facilitator (CDF) transporter (TC 2.A.4) family.</text>
</comment>
<evidence type="ECO:0000259" key="8">
    <source>
        <dbReference type="Pfam" id="PF01545"/>
    </source>
</evidence>
<comment type="subcellular location">
    <subcellularLocation>
        <location evidence="1">Membrane</location>
        <topology evidence="1">Multi-pass membrane protein</topology>
    </subcellularLocation>
</comment>
<dbReference type="InterPro" id="IPR002524">
    <property type="entry name" value="Cation_efflux"/>
</dbReference>
<dbReference type="InterPro" id="IPR058533">
    <property type="entry name" value="Cation_efflux_TM"/>
</dbReference>
<dbReference type="InterPro" id="IPR050291">
    <property type="entry name" value="CDF_Transporter"/>
</dbReference>
<evidence type="ECO:0000256" key="5">
    <source>
        <dbReference type="ARBA" id="ARBA00022989"/>
    </source>
</evidence>
<dbReference type="PANTHER" id="PTHR43840">
    <property type="entry name" value="MITOCHONDRIAL METAL TRANSPORTER 1-RELATED"/>
    <property type="match status" value="1"/>
</dbReference>
<dbReference type="AlphaFoldDB" id="A0A3T0MY05"/>
<organism evidence="10 11">
    <name type="scientific">Parasedimentitalea marina</name>
    <dbReference type="NCBI Taxonomy" id="2483033"/>
    <lineage>
        <taxon>Bacteria</taxon>
        <taxon>Pseudomonadati</taxon>
        <taxon>Pseudomonadota</taxon>
        <taxon>Alphaproteobacteria</taxon>
        <taxon>Rhodobacterales</taxon>
        <taxon>Paracoccaceae</taxon>
        <taxon>Parasedimentitalea</taxon>
    </lineage>
</organism>
<keyword evidence="3" id="KW-0813">Transport</keyword>
<dbReference type="GO" id="GO:0005886">
    <property type="term" value="C:plasma membrane"/>
    <property type="evidence" value="ECO:0007669"/>
    <property type="project" value="TreeGrafter"/>
</dbReference>
<dbReference type="GO" id="GO:0015093">
    <property type="term" value="F:ferrous iron transmembrane transporter activity"/>
    <property type="evidence" value="ECO:0007669"/>
    <property type="project" value="TreeGrafter"/>
</dbReference>
<proteinExistence type="inferred from homology"/>
<evidence type="ECO:0000256" key="2">
    <source>
        <dbReference type="ARBA" id="ARBA00008114"/>
    </source>
</evidence>
<dbReference type="GO" id="GO:0015086">
    <property type="term" value="F:cadmium ion transmembrane transporter activity"/>
    <property type="evidence" value="ECO:0007669"/>
    <property type="project" value="TreeGrafter"/>
</dbReference>
<dbReference type="Gene3D" id="1.20.1510.10">
    <property type="entry name" value="Cation efflux protein transmembrane domain"/>
    <property type="match status" value="1"/>
</dbReference>
<keyword evidence="4 7" id="KW-0812">Transmembrane</keyword>
<dbReference type="Pfam" id="PF16916">
    <property type="entry name" value="ZT_dimer"/>
    <property type="match status" value="1"/>
</dbReference>
<feature type="transmembrane region" description="Helical" evidence="7">
    <location>
        <begin position="78"/>
        <end position="96"/>
    </location>
</feature>
<reference evidence="10 11" key="1">
    <citation type="submission" date="2018-10" db="EMBL/GenBank/DDBJ databases">
        <title>Parasedimentitalea marina sp. nov., a psychrophilic bacterium isolated from deep seawater of the New Britain Trench.</title>
        <authorList>
            <person name="Cao J."/>
        </authorList>
    </citation>
    <scope>NUCLEOTIDE SEQUENCE [LARGE SCALE GENOMIC DNA]</scope>
    <source>
        <strain evidence="10 11">W43</strain>
    </source>
</reference>
<evidence type="ECO:0000256" key="3">
    <source>
        <dbReference type="ARBA" id="ARBA00022448"/>
    </source>
</evidence>
<keyword evidence="6 7" id="KW-0472">Membrane</keyword>
<name>A0A3T0MY05_9RHOB</name>
<dbReference type="Proteomes" id="UP000283063">
    <property type="component" value="Chromosome"/>
</dbReference>
<dbReference type="GO" id="GO:0006882">
    <property type="term" value="P:intracellular zinc ion homeostasis"/>
    <property type="evidence" value="ECO:0007669"/>
    <property type="project" value="TreeGrafter"/>
</dbReference>
<sequence>MIRSLSAERLALGSIVVSLLVLGLKYLAWWMTGSVALYSDALESLVNVGGALLALLAVRYAQRPADHDHPFGHHKAEYFSAVAEGIMIVLAALLIVHQALMALSAPDLSSLGPVGMAVNALAMVINLTWARVLIVWARKHHSPAMAASGRHLMSDVWTSVGVLGGLGLAVLTGWAVLDPILAIIVALNILREGLMVIRSSIGGLMDTAADPAEQAQIEAIIHAAAIGALQVHDIRSRRAGQALFVEFHMVVSGAMTVATSHEICDRVEMALQAQIPGIKTTIHVEPDSKLEPDGLNPA</sequence>
<dbReference type="OrthoDB" id="9806522at2"/>
<dbReference type="NCBIfam" id="TIGR01297">
    <property type="entry name" value="CDF"/>
    <property type="match status" value="1"/>
</dbReference>
<protein>
    <submittedName>
        <fullName evidence="10">Cation transporter</fullName>
    </submittedName>
</protein>
<feature type="domain" description="Cation efflux protein transmembrane" evidence="8">
    <location>
        <begin position="14"/>
        <end position="205"/>
    </location>
</feature>
<dbReference type="EMBL" id="CP033219">
    <property type="protein sequence ID" value="AZV76631.1"/>
    <property type="molecule type" value="Genomic_DNA"/>
</dbReference>
<feature type="transmembrane region" description="Helical" evidence="7">
    <location>
        <begin position="12"/>
        <end position="31"/>
    </location>
</feature>
<feature type="transmembrane region" description="Helical" evidence="7">
    <location>
        <begin position="116"/>
        <end position="136"/>
    </location>
</feature>
<dbReference type="InterPro" id="IPR036837">
    <property type="entry name" value="Cation_efflux_CTD_sf"/>
</dbReference>
<evidence type="ECO:0000259" key="9">
    <source>
        <dbReference type="Pfam" id="PF16916"/>
    </source>
</evidence>
<dbReference type="SUPFAM" id="SSF161111">
    <property type="entry name" value="Cation efflux protein transmembrane domain-like"/>
    <property type="match status" value="1"/>
</dbReference>
<dbReference type="Gene3D" id="3.30.70.1350">
    <property type="entry name" value="Cation efflux protein, cytoplasmic domain"/>
    <property type="match status" value="1"/>
</dbReference>
<feature type="transmembrane region" description="Helical" evidence="7">
    <location>
        <begin position="156"/>
        <end position="174"/>
    </location>
</feature>
<dbReference type="Pfam" id="PF01545">
    <property type="entry name" value="Cation_efflux"/>
    <property type="match status" value="1"/>
</dbReference>
<keyword evidence="5 7" id="KW-1133">Transmembrane helix</keyword>
<keyword evidence="11" id="KW-1185">Reference proteome</keyword>
<dbReference type="GO" id="GO:0015341">
    <property type="term" value="F:zinc efflux antiporter activity"/>
    <property type="evidence" value="ECO:0007669"/>
    <property type="project" value="TreeGrafter"/>
</dbReference>
<accession>A0A3T0MY05</accession>
<evidence type="ECO:0000256" key="1">
    <source>
        <dbReference type="ARBA" id="ARBA00004141"/>
    </source>
</evidence>
<dbReference type="InterPro" id="IPR027469">
    <property type="entry name" value="Cation_efflux_TMD_sf"/>
</dbReference>
<evidence type="ECO:0000313" key="11">
    <source>
        <dbReference type="Proteomes" id="UP000283063"/>
    </source>
</evidence>
<evidence type="ECO:0000256" key="7">
    <source>
        <dbReference type="SAM" id="Phobius"/>
    </source>
</evidence>
<dbReference type="RefSeq" id="WP_127747074.1">
    <property type="nucleotide sequence ID" value="NZ_CP033219.1"/>
</dbReference>
<feature type="transmembrane region" description="Helical" evidence="7">
    <location>
        <begin position="37"/>
        <end position="58"/>
    </location>
</feature>
<feature type="domain" description="Cation efflux protein cytoplasmic" evidence="9">
    <location>
        <begin position="210"/>
        <end position="286"/>
    </location>
</feature>